<dbReference type="EMBL" id="DF967975">
    <property type="protein sequence ID" value="GAP19723.1"/>
    <property type="molecule type" value="Genomic_DNA"/>
</dbReference>
<reference evidence="3 4" key="2">
    <citation type="submission" date="2015-07" db="EMBL/GenBank/DDBJ databases">
        <title>Genome sequence of Levilinea saccharolytica DSM 16555.</title>
        <authorList>
            <person name="Hemp J."/>
            <person name="Ward L.M."/>
            <person name="Pace L.A."/>
            <person name="Fischer W.W."/>
        </authorList>
    </citation>
    <scope>NUCLEOTIDE SEQUENCE [LARGE SCALE GENOMIC DNA]</scope>
    <source>
        <strain evidence="3 4">KIBI-1</strain>
    </source>
</reference>
<name>A0A0N0RD61_9CHLR</name>
<keyword evidence="4" id="KW-1185">Reference proteome</keyword>
<evidence type="ECO:0000313" key="3">
    <source>
        <dbReference type="EMBL" id="KPL87437.1"/>
    </source>
</evidence>
<proteinExistence type="predicted"/>
<keyword evidence="1" id="KW-0812">Transmembrane</keyword>
<organism evidence="2">
    <name type="scientific">Levilinea saccharolytica</name>
    <dbReference type="NCBI Taxonomy" id="229921"/>
    <lineage>
        <taxon>Bacteria</taxon>
        <taxon>Bacillati</taxon>
        <taxon>Chloroflexota</taxon>
        <taxon>Anaerolineae</taxon>
        <taxon>Anaerolineales</taxon>
        <taxon>Anaerolineaceae</taxon>
        <taxon>Levilinea</taxon>
    </lineage>
</organism>
<evidence type="ECO:0000313" key="2">
    <source>
        <dbReference type="EMBL" id="GAP19723.1"/>
    </source>
</evidence>
<evidence type="ECO:0008006" key="5">
    <source>
        <dbReference type="Google" id="ProtNLM"/>
    </source>
</evidence>
<evidence type="ECO:0000313" key="4">
    <source>
        <dbReference type="Proteomes" id="UP000050501"/>
    </source>
</evidence>
<keyword evidence="1" id="KW-0472">Membrane</keyword>
<sequence length="573" mass="65811">MSRVLQTLSRWINSRLSKALEALLVVGILVPVYLWLSKLAAGAYQWDDLLYLHTALNPEPLSYILNRYAHIYWLRILYLLDGDIFTAARHYWAFIVVGTVALTYTAVRLLSRTRLMAVVSGVVILGQFWLFEINGSPLADFSVMWMISAGVVIYLLLFRVQGWHRQGLLILFGLILYLAFRMKETGAALAFLVVGLGWLEGEKFQWHALLRSVAWIAAGALVGAALMTALDGVFLGDPWFAFRPSSFQKLANFNYGDWENWNFERSIESRMLRYLVADISAFSMFGLYFVGLRKPASRSWAEQVLWMLPLAVILFLFASRFQPQIRYLYIVIPLMAVLALAQYRAEAPARPRDLLLGWGGAAAMLAVYGLGQPYLRAFVARGNWEMVPFQGAVIVPLLTGVLAGGYALIKTWNRAMIAVPAVIFLMMFLPFVQYNRHILETQKYNLPVASRYYPYEVFRSEIEYSPEMKIFVDNRLSDYVYKRDTKRFSYGMLGRTELSQSWVFNLYFSQNARSDQFVMGTEADYLANPQDYDYAFISYKTWFALPDKTRIQLENRIQVQADPDELFVFITPK</sequence>
<dbReference type="RefSeq" id="WP_062419971.1">
    <property type="nucleotide sequence ID" value="NZ_BBXZ01000188.1"/>
</dbReference>
<reference evidence="2" key="1">
    <citation type="journal article" date="2015" name="Genome Announc.">
        <title>Draft Genome Sequences of Anaerolinea thermolimosa IMO-1, Bellilinea caldifistulae GOMI-1, Leptolinea tardivitalis YMTK-2, Levilinea saccharolytica KIBI-1, Longilinea arvoryzae KOME-1, Previously Described as Members of the Class Anaerolineae (Chloroflexi).</title>
        <authorList>
            <person name="Matsuura N."/>
            <person name="Tourlousse M.D."/>
            <person name="Ohashi A."/>
            <person name="Hugenholtz P."/>
            <person name="Sekiguchi Y."/>
        </authorList>
    </citation>
    <scope>NUCLEOTIDE SEQUENCE</scope>
    <source>
        <strain evidence="2">KIBI-1</strain>
    </source>
</reference>
<gene>
    <name evidence="3" type="ORF">ADN01_04565</name>
    <name evidence="2" type="ORF">LSAC_03635</name>
</gene>
<dbReference type="Proteomes" id="UP000050501">
    <property type="component" value="Unassembled WGS sequence"/>
</dbReference>
<feature type="transmembrane region" description="Helical" evidence="1">
    <location>
        <begin position="213"/>
        <end position="235"/>
    </location>
</feature>
<feature type="transmembrane region" description="Helical" evidence="1">
    <location>
        <begin position="271"/>
        <end position="292"/>
    </location>
</feature>
<feature type="transmembrane region" description="Helical" evidence="1">
    <location>
        <begin position="90"/>
        <end position="107"/>
    </location>
</feature>
<feature type="transmembrane region" description="Helical" evidence="1">
    <location>
        <begin position="327"/>
        <end position="343"/>
    </location>
</feature>
<feature type="transmembrane region" description="Helical" evidence="1">
    <location>
        <begin position="355"/>
        <end position="375"/>
    </location>
</feature>
<evidence type="ECO:0000256" key="1">
    <source>
        <dbReference type="SAM" id="Phobius"/>
    </source>
</evidence>
<feature type="transmembrane region" description="Helical" evidence="1">
    <location>
        <begin position="138"/>
        <end position="157"/>
    </location>
</feature>
<feature type="transmembrane region" description="Helical" evidence="1">
    <location>
        <begin position="163"/>
        <end position="180"/>
    </location>
</feature>
<feature type="transmembrane region" description="Helical" evidence="1">
    <location>
        <begin position="416"/>
        <end position="434"/>
    </location>
</feature>
<accession>A0A0N0RD61</accession>
<keyword evidence="1" id="KW-1133">Transmembrane helix</keyword>
<feature type="transmembrane region" description="Helical" evidence="1">
    <location>
        <begin position="304"/>
        <end position="321"/>
    </location>
</feature>
<dbReference type="AlphaFoldDB" id="A0A0N0RD61"/>
<feature type="transmembrane region" description="Helical" evidence="1">
    <location>
        <begin position="20"/>
        <end position="41"/>
    </location>
</feature>
<feature type="transmembrane region" description="Helical" evidence="1">
    <location>
        <begin position="387"/>
        <end position="409"/>
    </location>
</feature>
<feature type="transmembrane region" description="Helical" evidence="1">
    <location>
        <begin position="113"/>
        <end position="131"/>
    </location>
</feature>
<dbReference type="EMBL" id="LGCM01000019">
    <property type="protein sequence ID" value="KPL87437.1"/>
    <property type="molecule type" value="Genomic_DNA"/>
</dbReference>
<protein>
    <recommendedName>
        <fullName evidence="5">Glycosyltransferase RgtA/B/C/D-like domain-containing protein</fullName>
    </recommendedName>
</protein>